<proteinExistence type="predicted"/>
<reference evidence="2" key="1">
    <citation type="submission" date="2020-10" db="EMBL/GenBank/DDBJ databases">
        <authorList>
            <person name="Gilroy R."/>
        </authorList>
    </citation>
    <scope>NUCLEOTIDE SEQUENCE</scope>
    <source>
        <strain evidence="2">CHK33-4379</strain>
    </source>
</reference>
<sequence>MQELWDYCGEDPLGMKILTIMLDCLVKTHERYKVLGIPNKIFIDTMGFIPRFISSHKAAHGVSAFVWSWWLPREISMNEFRVGEYEYEFWMDNGVKKLNL</sequence>
<gene>
    <name evidence="2" type="ORF">IAC39_00800</name>
</gene>
<organism evidence="2 3">
    <name type="scientific">Candidatus Faeciplasma pullistercoris</name>
    <dbReference type="NCBI Taxonomy" id="2840800"/>
    <lineage>
        <taxon>Bacteria</taxon>
        <taxon>Bacillati</taxon>
        <taxon>Bacillota</taxon>
        <taxon>Clostridia</taxon>
        <taxon>Eubacteriales</taxon>
        <taxon>Oscillospiraceae</taxon>
        <taxon>Oscillospiraceae incertae sedis</taxon>
        <taxon>Candidatus Faeciplasma</taxon>
    </lineage>
</organism>
<evidence type="ECO:0000313" key="3">
    <source>
        <dbReference type="Proteomes" id="UP000824136"/>
    </source>
</evidence>
<evidence type="ECO:0000259" key="1">
    <source>
        <dbReference type="Pfam" id="PF18082"/>
    </source>
</evidence>
<dbReference type="AlphaFoldDB" id="A0A9D1GTN7"/>
<protein>
    <submittedName>
        <fullName evidence="2">DUF5596 domain-containing protein</fullName>
    </submittedName>
</protein>
<comment type="caution">
    <text evidence="2">The sequence shown here is derived from an EMBL/GenBank/DDBJ whole genome shotgun (WGS) entry which is preliminary data.</text>
</comment>
<evidence type="ECO:0000313" key="2">
    <source>
        <dbReference type="EMBL" id="HIT58255.1"/>
    </source>
</evidence>
<dbReference type="InterPro" id="IPR041273">
    <property type="entry name" value="NAT_N"/>
</dbReference>
<reference evidence="2" key="2">
    <citation type="journal article" date="2021" name="PeerJ">
        <title>Extensive microbial diversity within the chicken gut microbiome revealed by metagenomics and culture.</title>
        <authorList>
            <person name="Gilroy R."/>
            <person name="Ravi A."/>
            <person name="Getino M."/>
            <person name="Pursley I."/>
            <person name="Horton D.L."/>
            <person name="Alikhan N.F."/>
            <person name="Baker D."/>
            <person name="Gharbi K."/>
            <person name="Hall N."/>
            <person name="Watson M."/>
            <person name="Adriaenssens E.M."/>
            <person name="Foster-Nyarko E."/>
            <person name="Jarju S."/>
            <person name="Secka A."/>
            <person name="Antonio M."/>
            <person name="Oren A."/>
            <person name="Chaudhuri R.R."/>
            <person name="La Ragione R."/>
            <person name="Hildebrand F."/>
            <person name="Pallen M.J."/>
        </authorList>
    </citation>
    <scope>NUCLEOTIDE SEQUENCE</scope>
    <source>
        <strain evidence="2">CHK33-4379</strain>
    </source>
</reference>
<feature type="non-terminal residue" evidence="2">
    <location>
        <position position="100"/>
    </location>
</feature>
<feature type="domain" description="N-acyltransferase N-terminal" evidence="1">
    <location>
        <begin position="14"/>
        <end position="77"/>
    </location>
</feature>
<dbReference type="Proteomes" id="UP000824136">
    <property type="component" value="Unassembled WGS sequence"/>
</dbReference>
<dbReference type="EMBL" id="DVLL01000004">
    <property type="protein sequence ID" value="HIT58255.1"/>
    <property type="molecule type" value="Genomic_DNA"/>
</dbReference>
<dbReference type="Pfam" id="PF18082">
    <property type="entry name" value="NAT_N"/>
    <property type="match status" value="1"/>
</dbReference>
<accession>A0A9D1GTN7</accession>
<name>A0A9D1GTN7_9FIRM</name>